<dbReference type="EMBL" id="CADCVJ010000182">
    <property type="protein sequence ID" value="CAA9483409.1"/>
    <property type="molecule type" value="Genomic_DNA"/>
</dbReference>
<sequence length="99" mass="10689">MYASIRQYRVLEDQSTAVQRITEGFVPLVRDVPGFSAYYLLCSDDGTLTTVTVCEDRSGVEASVSRASGWVLRNLGDLVEGPPSVVNGEVKAHVEAAPD</sequence>
<accession>A0A6J4S5N9</accession>
<evidence type="ECO:0000313" key="1">
    <source>
        <dbReference type="EMBL" id="CAA9483409.1"/>
    </source>
</evidence>
<organism evidence="1">
    <name type="scientific">uncultured Solirubrobacteraceae bacterium</name>
    <dbReference type="NCBI Taxonomy" id="1162706"/>
    <lineage>
        <taxon>Bacteria</taxon>
        <taxon>Bacillati</taxon>
        <taxon>Actinomycetota</taxon>
        <taxon>Thermoleophilia</taxon>
        <taxon>Solirubrobacterales</taxon>
        <taxon>Solirubrobacteraceae</taxon>
        <taxon>environmental samples</taxon>
    </lineage>
</organism>
<dbReference type="AlphaFoldDB" id="A0A6J4S5N9"/>
<evidence type="ECO:0008006" key="2">
    <source>
        <dbReference type="Google" id="ProtNLM"/>
    </source>
</evidence>
<protein>
    <recommendedName>
        <fullName evidence="2">ABM domain-containing protein</fullName>
    </recommendedName>
</protein>
<gene>
    <name evidence="1" type="ORF">AVDCRST_MAG38-2168</name>
</gene>
<proteinExistence type="predicted"/>
<name>A0A6J4S5N9_9ACTN</name>
<dbReference type="SUPFAM" id="SSF54909">
    <property type="entry name" value="Dimeric alpha+beta barrel"/>
    <property type="match status" value="1"/>
</dbReference>
<reference evidence="1" key="1">
    <citation type="submission" date="2020-02" db="EMBL/GenBank/DDBJ databases">
        <authorList>
            <person name="Meier V. D."/>
        </authorList>
    </citation>
    <scope>NUCLEOTIDE SEQUENCE</scope>
    <source>
        <strain evidence="1">AVDCRST_MAG38</strain>
    </source>
</reference>
<dbReference type="InterPro" id="IPR011008">
    <property type="entry name" value="Dimeric_a/b-barrel"/>
</dbReference>